<organism evidence="1 2">
    <name type="scientific">Asprobacillus argus</name>
    <dbReference type="NCBI Taxonomy" id="3076534"/>
    <lineage>
        <taxon>Bacteria</taxon>
        <taxon>Pseudomonadati</taxon>
        <taxon>Bacteroidota</taxon>
        <taxon>Flavobacteriia</taxon>
        <taxon>Flavobacteriales</taxon>
        <taxon>Flavobacteriaceae</taxon>
        <taxon>Asprobacillus</taxon>
    </lineage>
</organism>
<reference evidence="1 2" key="1">
    <citation type="submission" date="2023-09" db="EMBL/GenBank/DDBJ databases">
        <title>Novel taxa isolated from Blanes Bay.</title>
        <authorList>
            <person name="Rey-Velasco X."/>
            <person name="Lucena T."/>
        </authorList>
    </citation>
    <scope>NUCLEOTIDE SEQUENCE [LARGE SCALE GENOMIC DNA]</scope>
    <source>
        <strain evidence="1 2">S356</strain>
    </source>
</reference>
<evidence type="ECO:0008006" key="3">
    <source>
        <dbReference type="Google" id="ProtNLM"/>
    </source>
</evidence>
<comment type="caution">
    <text evidence="1">The sequence shown here is derived from an EMBL/GenBank/DDBJ whole genome shotgun (WGS) entry which is preliminary data.</text>
</comment>
<dbReference type="EMBL" id="JAVTTO010000004">
    <property type="protein sequence ID" value="MDT7832960.1"/>
    <property type="molecule type" value="Genomic_DNA"/>
</dbReference>
<keyword evidence="2" id="KW-1185">Reference proteome</keyword>
<dbReference type="Proteomes" id="UP001257277">
    <property type="component" value="Unassembled WGS sequence"/>
</dbReference>
<name>A0ABU3LGW0_9FLAO</name>
<gene>
    <name evidence="1" type="ORF">RQM59_11250</name>
</gene>
<evidence type="ECO:0000313" key="1">
    <source>
        <dbReference type="EMBL" id="MDT7832960.1"/>
    </source>
</evidence>
<accession>A0ABU3LGW0</accession>
<evidence type="ECO:0000313" key="2">
    <source>
        <dbReference type="Proteomes" id="UP001257277"/>
    </source>
</evidence>
<dbReference type="RefSeq" id="WP_349242212.1">
    <property type="nucleotide sequence ID" value="NZ_JAVTTO010000004.1"/>
</dbReference>
<proteinExistence type="predicted"/>
<protein>
    <recommendedName>
        <fullName evidence="3">DUF3996 domain-containing protein</fullName>
    </recommendedName>
</protein>
<sequence length="150" mass="16679">MKSKNPVIVLLFLALITFNDGFSQETRERKNAVSFSLFGTSPILGITYERLLTNTISAEVGVGLIGLGAGVNYYPLGLKARKVNFYTGLKYSYIEDFILLNLDEQFYDSKVYIPIGINYLSPWNMNFGLDIGPAIVGNGFLGNVKIGFRF</sequence>